<accession>A0A9W4MZW6</accession>
<keyword evidence="2" id="KW-0472">Membrane</keyword>
<dbReference type="EMBL" id="CAJVPD010000022">
    <property type="protein sequence ID" value="CAG8240044.1"/>
    <property type="molecule type" value="Genomic_DNA"/>
</dbReference>
<feature type="transmembrane region" description="Helical" evidence="2">
    <location>
        <begin position="580"/>
        <end position="606"/>
    </location>
</feature>
<feature type="region of interest" description="Disordered" evidence="1">
    <location>
        <begin position="179"/>
        <end position="220"/>
    </location>
</feature>
<comment type="caution">
    <text evidence="3">The sequence shown here is derived from an EMBL/GenBank/DDBJ whole genome shotgun (WGS) entry which is preliminary data.</text>
</comment>
<dbReference type="AlphaFoldDB" id="A0A9W4MZW6"/>
<sequence length="941" mass="104419">MQCISVYSIPPSQDHPLPPTSTIYNPAITSTRYPPTSPFHIPHTCSLPLTLRFFFLTSFLLRPEFLLSPCFRRHLLHELISDDMTDLPESPRRRLLSAQPFSSLQYPTLPPTTASVEEWLSHSRPTNMTSDRPSDHVPKSLSDSWATLSVSDIHSEDGSHSEQTDVGSLIDQASPDDVASLDERYSGSDASQDEDNQDDDDNDDDDGIGNEEVQCEESVSQELPALFASRGSAINDSTTTAKPSFSKASDSIEFVEPEMWPEIERVELKHTICILEGTAASELKRRLPYNPTDSILMATVQQTMTKQSLDLDKPFRVLYVGHPGFRNIILDKIGDVLVSSSGAGSEASSAESSRYHVVPTSFGAGAVPTFAELLPIHVQLVVDECVEATDDPHADRPNTLSLRFKNRPPCTSAWNGIDYRVSSTSDWTLPDVAIIFISSSDDETALKTQHLAHTFLERHGIPAMVVSEEPLWNMGEEVVPLNHNSLHTCLESRHPLSGETAVLRRYPIDLKTFESITAGQLNRNLASLVGLYPRKTHKVTAHIPKPVQRHLFADLEKYPADWLPPSYATKARELAPTLRLATLALISVIAVFIGYTAIKILVVFLAQCIVGTSLSSASLPVASQLPTASLPALDRANQTPIAILPSSSVRLFQVSSVGSSISADVKLSTISSPQTQKKNDEFEFQVIGDYHVVIKPPQKFASSKKTPNFNISVQRQDKALPYELSALFEGVYTLKLNREDAYGLVNLTITPKSRRPVNQTIYLDFGTPWLKISNWRCAAQEITANIAKDLHTAQTGLTEVYGRFSTDLQVLMGDVVKKAHILRRDAETLHHESLSARDVVLSRSKQMSEALARNALQRFQIVSSALQMHTSGVNKEAKGFLHDAWSRLENSTPKVDLRSMMDRVRNARKCEALDRAQSRARYVMKFWSPKSDDCSTRSRSK</sequence>
<evidence type="ECO:0000256" key="2">
    <source>
        <dbReference type="SAM" id="Phobius"/>
    </source>
</evidence>
<reference evidence="3" key="1">
    <citation type="submission" date="2021-07" db="EMBL/GenBank/DDBJ databases">
        <authorList>
            <person name="Branca A.L. A."/>
        </authorList>
    </citation>
    <scope>NUCLEOTIDE SEQUENCE</scope>
</reference>
<feature type="compositionally biased region" description="Acidic residues" evidence="1">
    <location>
        <begin position="191"/>
        <end position="215"/>
    </location>
</feature>
<organism evidence="3 4">
    <name type="scientific">Penicillium salamii</name>
    <dbReference type="NCBI Taxonomy" id="1612424"/>
    <lineage>
        <taxon>Eukaryota</taxon>
        <taxon>Fungi</taxon>
        <taxon>Dikarya</taxon>
        <taxon>Ascomycota</taxon>
        <taxon>Pezizomycotina</taxon>
        <taxon>Eurotiomycetes</taxon>
        <taxon>Eurotiomycetidae</taxon>
        <taxon>Eurotiales</taxon>
        <taxon>Aspergillaceae</taxon>
        <taxon>Penicillium</taxon>
    </lineage>
</organism>
<gene>
    <name evidence="3" type="ORF">PSALAMII_LOCUS472</name>
</gene>
<keyword evidence="2" id="KW-1133">Transmembrane helix</keyword>
<dbReference type="OrthoDB" id="2285229at2759"/>
<dbReference type="Proteomes" id="UP001152592">
    <property type="component" value="Unassembled WGS sequence"/>
</dbReference>
<evidence type="ECO:0000313" key="4">
    <source>
        <dbReference type="Proteomes" id="UP001152592"/>
    </source>
</evidence>
<evidence type="ECO:0000313" key="3">
    <source>
        <dbReference type="EMBL" id="CAG8240044.1"/>
    </source>
</evidence>
<evidence type="ECO:0000256" key="1">
    <source>
        <dbReference type="SAM" id="MobiDB-lite"/>
    </source>
</evidence>
<keyword evidence="2" id="KW-0812">Transmembrane</keyword>
<name>A0A9W4MZW6_9EURO</name>
<protein>
    <submittedName>
        <fullName evidence="3">Uncharacterized protein</fullName>
    </submittedName>
</protein>
<proteinExistence type="predicted"/>